<evidence type="ECO:0000313" key="1">
    <source>
        <dbReference type="EMBL" id="VDO73981.1"/>
    </source>
</evidence>
<name>A0A183LT36_9TREM</name>
<dbReference type="EMBL" id="UZAI01002706">
    <property type="protein sequence ID" value="VDO73981.1"/>
    <property type="molecule type" value="Genomic_DNA"/>
</dbReference>
<reference evidence="1 2" key="1">
    <citation type="submission" date="2018-11" db="EMBL/GenBank/DDBJ databases">
        <authorList>
            <consortium name="Pathogen Informatics"/>
        </authorList>
    </citation>
    <scope>NUCLEOTIDE SEQUENCE [LARGE SCALE GENOMIC DNA]</scope>
    <source>
        <strain evidence="1 2">Zambia</strain>
    </source>
</reference>
<gene>
    <name evidence="1" type="ORF">SMRZ_LOCUS6961</name>
</gene>
<dbReference type="STRING" id="48269.A0A183LT36"/>
<dbReference type="AlphaFoldDB" id="A0A183LT36"/>
<proteinExistence type="predicted"/>
<evidence type="ECO:0000313" key="2">
    <source>
        <dbReference type="Proteomes" id="UP000277204"/>
    </source>
</evidence>
<dbReference type="Proteomes" id="UP000277204">
    <property type="component" value="Unassembled WGS sequence"/>
</dbReference>
<organism evidence="1 2">
    <name type="scientific">Schistosoma margrebowiei</name>
    <dbReference type="NCBI Taxonomy" id="48269"/>
    <lineage>
        <taxon>Eukaryota</taxon>
        <taxon>Metazoa</taxon>
        <taxon>Spiralia</taxon>
        <taxon>Lophotrochozoa</taxon>
        <taxon>Platyhelminthes</taxon>
        <taxon>Trematoda</taxon>
        <taxon>Digenea</taxon>
        <taxon>Strigeidida</taxon>
        <taxon>Schistosomatoidea</taxon>
        <taxon>Schistosomatidae</taxon>
        <taxon>Schistosoma</taxon>
    </lineage>
</organism>
<sequence length="147" mass="16256">MNIDNNNDNNSHSSMEINQQQLNLFPDTQTILNTFNAYTSALQHLIPNNNADNNSTVLFSANNLSPVALTTDTTSNVSQEEIHLKNKSLLNLTTGTDTKETFTNTLSTTDTTIKLNSRIDYSTLLSSKDLATILIGFNGNQIPFQMK</sequence>
<keyword evidence="2" id="KW-1185">Reference proteome</keyword>
<accession>A0A183LT36</accession>
<protein>
    <submittedName>
        <fullName evidence="1">Uncharacterized protein</fullName>
    </submittedName>
</protein>